<dbReference type="EMBL" id="UINC01002123">
    <property type="protein sequence ID" value="SUZ93165.1"/>
    <property type="molecule type" value="Genomic_DNA"/>
</dbReference>
<keyword evidence="10" id="KW-0540">Nuclease</keyword>
<evidence type="ECO:0000256" key="4">
    <source>
        <dbReference type="ARBA" id="ARBA00011738"/>
    </source>
</evidence>
<evidence type="ECO:0000259" key="16">
    <source>
        <dbReference type="PROSITE" id="PS50137"/>
    </source>
</evidence>
<gene>
    <name evidence="18" type="ORF">METZ01_LOCUS46019</name>
</gene>
<reference evidence="18" key="1">
    <citation type="submission" date="2018-05" db="EMBL/GenBank/DDBJ databases">
        <authorList>
            <person name="Lanie J.A."/>
            <person name="Ng W.-L."/>
            <person name="Kazmierczak K.M."/>
            <person name="Andrzejewski T.M."/>
            <person name="Davidsen T.M."/>
            <person name="Wayne K.J."/>
            <person name="Tettelin H."/>
            <person name="Glass J.I."/>
            <person name="Rusch D."/>
            <person name="Podicherti R."/>
            <person name="Tsui H.-C.T."/>
            <person name="Winkler M.E."/>
        </authorList>
    </citation>
    <scope>NUCLEOTIDE SEQUENCE</scope>
</reference>
<evidence type="ECO:0000256" key="9">
    <source>
        <dbReference type="ARBA" id="ARBA00022694"/>
    </source>
</evidence>
<evidence type="ECO:0000256" key="13">
    <source>
        <dbReference type="ARBA" id="ARBA00022801"/>
    </source>
</evidence>
<keyword evidence="13" id="KW-0378">Hydrolase</keyword>
<evidence type="ECO:0000256" key="12">
    <source>
        <dbReference type="ARBA" id="ARBA00022759"/>
    </source>
</evidence>
<keyword evidence="14" id="KW-0460">Magnesium</keyword>
<name>A0A381RMR7_9ZZZZ</name>
<evidence type="ECO:0000256" key="8">
    <source>
        <dbReference type="ARBA" id="ARBA00022664"/>
    </source>
</evidence>
<dbReference type="GO" id="GO:0010468">
    <property type="term" value="P:regulation of gene expression"/>
    <property type="evidence" value="ECO:0007669"/>
    <property type="project" value="TreeGrafter"/>
</dbReference>
<dbReference type="Pfam" id="PF00035">
    <property type="entry name" value="dsrm"/>
    <property type="match status" value="1"/>
</dbReference>
<evidence type="ECO:0000256" key="5">
    <source>
        <dbReference type="ARBA" id="ARBA00012177"/>
    </source>
</evidence>
<dbReference type="InterPro" id="IPR014720">
    <property type="entry name" value="dsRBD_dom"/>
</dbReference>
<dbReference type="SMART" id="SM00535">
    <property type="entry name" value="RIBOc"/>
    <property type="match status" value="1"/>
</dbReference>
<evidence type="ECO:0000256" key="10">
    <source>
        <dbReference type="ARBA" id="ARBA00022722"/>
    </source>
</evidence>
<dbReference type="PANTHER" id="PTHR11207:SF0">
    <property type="entry name" value="RIBONUCLEASE 3"/>
    <property type="match status" value="1"/>
</dbReference>
<dbReference type="HAMAP" id="MF_00104">
    <property type="entry name" value="RNase_III"/>
    <property type="match status" value="1"/>
</dbReference>
<comment type="subcellular location">
    <subcellularLocation>
        <location evidence="2">Cytoplasm</location>
    </subcellularLocation>
</comment>
<dbReference type="Gene3D" id="3.30.160.20">
    <property type="match status" value="1"/>
</dbReference>
<dbReference type="FunFam" id="3.30.160.20:FF:000003">
    <property type="entry name" value="Ribonuclease 3"/>
    <property type="match status" value="1"/>
</dbReference>
<dbReference type="NCBIfam" id="TIGR02191">
    <property type="entry name" value="RNaseIII"/>
    <property type="match status" value="1"/>
</dbReference>
<keyword evidence="6" id="KW-0963">Cytoplasm</keyword>
<dbReference type="InterPro" id="IPR000999">
    <property type="entry name" value="RNase_III_dom"/>
</dbReference>
<keyword evidence="15" id="KW-0694">RNA-binding</keyword>
<dbReference type="CDD" id="cd10845">
    <property type="entry name" value="DSRM_RNAse_III_family"/>
    <property type="match status" value="1"/>
</dbReference>
<evidence type="ECO:0000256" key="1">
    <source>
        <dbReference type="ARBA" id="ARBA00000109"/>
    </source>
</evidence>
<dbReference type="SUPFAM" id="SSF54768">
    <property type="entry name" value="dsRNA-binding domain-like"/>
    <property type="match status" value="1"/>
</dbReference>
<dbReference type="GO" id="GO:0004525">
    <property type="term" value="F:ribonuclease III activity"/>
    <property type="evidence" value="ECO:0007669"/>
    <property type="project" value="UniProtKB-EC"/>
</dbReference>
<dbReference type="CDD" id="cd00593">
    <property type="entry name" value="RIBOc"/>
    <property type="match status" value="1"/>
</dbReference>
<dbReference type="GO" id="GO:0008033">
    <property type="term" value="P:tRNA processing"/>
    <property type="evidence" value="ECO:0007669"/>
    <property type="project" value="UniProtKB-KW"/>
</dbReference>
<dbReference type="GO" id="GO:0006397">
    <property type="term" value="P:mRNA processing"/>
    <property type="evidence" value="ECO:0007669"/>
    <property type="project" value="UniProtKB-KW"/>
</dbReference>
<dbReference type="InterPro" id="IPR011907">
    <property type="entry name" value="RNase_III"/>
</dbReference>
<dbReference type="InterPro" id="IPR036389">
    <property type="entry name" value="RNase_III_sf"/>
</dbReference>
<dbReference type="SMART" id="SM00358">
    <property type="entry name" value="DSRM"/>
    <property type="match status" value="1"/>
</dbReference>
<evidence type="ECO:0000256" key="7">
    <source>
        <dbReference type="ARBA" id="ARBA00022552"/>
    </source>
</evidence>
<proteinExistence type="inferred from homology"/>
<dbReference type="Pfam" id="PF14622">
    <property type="entry name" value="Ribonucleas_3_3"/>
    <property type="match status" value="1"/>
</dbReference>
<feature type="domain" description="RNase III" evidence="17">
    <location>
        <begin position="7"/>
        <end position="135"/>
    </location>
</feature>
<keyword evidence="11" id="KW-0479">Metal-binding</keyword>
<dbReference type="AlphaFoldDB" id="A0A381RMR7"/>
<protein>
    <recommendedName>
        <fullName evidence="5">ribonuclease III</fullName>
        <ecNumber evidence="5">3.1.26.3</ecNumber>
    </recommendedName>
</protein>
<dbReference type="GO" id="GO:0003725">
    <property type="term" value="F:double-stranded RNA binding"/>
    <property type="evidence" value="ECO:0007669"/>
    <property type="project" value="TreeGrafter"/>
</dbReference>
<dbReference type="EC" id="3.1.26.3" evidence="5"/>
<organism evidence="18">
    <name type="scientific">marine metagenome</name>
    <dbReference type="NCBI Taxonomy" id="408172"/>
    <lineage>
        <taxon>unclassified sequences</taxon>
        <taxon>metagenomes</taxon>
        <taxon>ecological metagenomes</taxon>
    </lineage>
</organism>
<accession>A0A381RMR7</accession>
<dbReference type="PANTHER" id="PTHR11207">
    <property type="entry name" value="RIBONUCLEASE III"/>
    <property type="match status" value="1"/>
</dbReference>
<keyword evidence="9" id="KW-0819">tRNA processing</keyword>
<feature type="domain" description="DRBM" evidence="16">
    <location>
        <begin position="175"/>
        <end position="244"/>
    </location>
</feature>
<evidence type="ECO:0000256" key="15">
    <source>
        <dbReference type="ARBA" id="ARBA00022884"/>
    </source>
</evidence>
<sequence length="245" mass="27016">MEEYERLGPLEDEIGYRFVDRELLHRATIHRSFASESEEDIADNEVLEFLGDAVLGMVVSELLYQRNPSLSEGEMSKLRAFLVCSRSLARSAEGIDLGAYLVLGKGEEKTAGRLKDSLLANSFEAVIAAIHLDGGLQEASKFVDCTVYRRLTDAIEDEGRLTDAIEDEDNVLFTDFKSLLQERQQSEGHSLPVYTVVEERGPDHAKTFSVEVELDGQAIAVGSGKTKKSAEQMAAELALQMLSPA</sequence>
<evidence type="ECO:0000256" key="3">
    <source>
        <dbReference type="ARBA" id="ARBA00010183"/>
    </source>
</evidence>
<dbReference type="GO" id="GO:0042802">
    <property type="term" value="F:identical protein binding"/>
    <property type="evidence" value="ECO:0007669"/>
    <property type="project" value="UniProtKB-ARBA"/>
</dbReference>
<keyword evidence="12" id="KW-0255">Endonuclease</keyword>
<evidence type="ECO:0000313" key="18">
    <source>
        <dbReference type="EMBL" id="SUZ93165.1"/>
    </source>
</evidence>
<dbReference type="SUPFAM" id="SSF69065">
    <property type="entry name" value="RNase III domain-like"/>
    <property type="match status" value="1"/>
</dbReference>
<evidence type="ECO:0000256" key="6">
    <source>
        <dbReference type="ARBA" id="ARBA00022490"/>
    </source>
</evidence>
<evidence type="ECO:0000256" key="14">
    <source>
        <dbReference type="ARBA" id="ARBA00022842"/>
    </source>
</evidence>
<dbReference type="GO" id="GO:0046872">
    <property type="term" value="F:metal ion binding"/>
    <property type="evidence" value="ECO:0007669"/>
    <property type="project" value="UniProtKB-KW"/>
</dbReference>
<dbReference type="PROSITE" id="PS50137">
    <property type="entry name" value="DS_RBD"/>
    <property type="match status" value="1"/>
</dbReference>
<dbReference type="Gene3D" id="1.10.1520.10">
    <property type="entry name" value="Ribonuclease III domain"/>
    <property type="match status" value="1"/>
</dbReference>
<evidence type="ECO:0000256" key="11">
    <source>
        <dbReference type="ARBA" id="ARBA00022723"/>
    </source>
</evidence>
<dbReference type="GO" id="GO:0005737">
    <property type="term" value="C:cytoplasm"/>
    <property type="evidence" value="ECO:0007669"/>
    <property type="project" value="UniProtKB-SubCell"/>
</dbReference>
<evidence type="ECO:0000256" key="2">
    <source>
        <dbReference type="ARBA" id="ARBA00004496"/>
    </source>
</evidence>
<dbReference type="FunFam" id="1.10.1520.10:FF:000001">
    <property type="entry name" value="Ribonuclease 3"/>
    <property type="match status" value="1"/>
</dbReference>
<comment type="catalytic activity">
    <reaction evidence="1">
        <text>Endonucleolytic cleavage to 5'-phosphomonoester.</text>
        <dbReference type="EC" id="3.1.26.3"/>
    </reaction>
</comment>
<comment type="subunit">
    <text evidence="4">Homodimer.</text>
</comment>
<comment type="similarity">
    <text evidence="3">Belongs to the ribonuclease III family.</text>
</comment>
<keyword evidence="7" id="KW-0698">rRNA processing</keyword>
<evidence type="ECO:0000259" key="17">
    <source>
        <dbReference type="PROSITE" id="PS50142"/>
    </source>
</evidence>
<dbReference type="PROSITE" id="PS50142">
    <property type="entry name" value="RNASE_3_2"/>
    <property type="match status" value="1"/>
</dbReference>
<dbReference type="GO" id="GO:0006364">
    <property type="term" value="P:rRNA processing"/>
    <property type="evidence" value="ECO:0007669"/>
    <property type="project" value="UniProtKB-KW"/>
</dbReference>
<keyword evidence="8" id="KW-0507">mRNA processing</keyword>